<dbReference type="SMART" id="SM01040">
    <property type="entry name" value="Bro-N"/>
    <property type="match status" value="1"/>
</dbReference>
<keyword evidence="3" id="KW-1185">Reference proteome</keyword>
<dbReference type="EMBL" id="KR095315">
    <property type="protein sequence ID" value="AKS26396.1"/>
    <property type="molecule type" value="Genomic_DNA"/>
</dbReference>
<protein>
    <submittedName>
        <fullName evidence="2">Putative Bro-N domain-containing protein 12</fullName>
    </submittedName>
</protein>
<dbReference type="InterPro" id="IPR003497">
    <property type="entry name" value="BRO_N_domain"/>
</dbReference>
<name>A0A7R5WNU2_9POXV</name>
<dbReference type="Proteomes" id="UP000593702">
    <property type="component" value="Segment"/>
</dbReference>
<evidence type="ECO:0000313" key="3">
    <source>
        <dbReference type="Proteomes" id="UP000593702"/>
    </source>
</evidence>
<dbReference type="PROSITE" id="PS51750">
    <property type="entry name" value="BRO_N"/>
    <property type="match status" value="1"/>
</dbReference>
<organism evidence="2 3">
    <name type="scientific">Diachasmimorpha longicaudata entomopoxvirus</name>
    <dbReference type="NCBI Taxonomy" id="109981"/>
    <lineage>
        <taxon>Viruses</taxon>
        <taxon>Varidnaviria</taxon>
        <taxon>Bamfordvirae</taxon>
        <taxon>Nucleocytoviricota</taxon>
        <taxon>Pokkesviricetes</taxon>
        <taxon>Chitovirales</taxon>
        <taxon>Poxviridae</taxon>
        <taxon>Entomopoxvirinae</taxon>
        <taxon>Epsilonentomopoxvirus</taxon>
        <taxon>Epsilonentomopoxvirus dlongicaudata</taxon>
        <taxon>Diachasmimorpha entomopoxvirus</taxon>
    </lineage>
</organism>
<feature type="domain" description="Bro-N" evidence="1">
    <location>
        <begin position="18"/>
        <end position="120"/>
    </location>
</feature>
<accession>A0A7R5WNU2</accession>
<gene>
    <name evidence="2" type="ORF">DLEV_105</name>
</gene>
<proteinExistence type="predicted"/>
<sequence length="233" mass="28105">MNLFHYDYFFDRRGKYERYQIYIYVDHNMCFWFKGVDVSAALQHKQPNKIIHQRVRSEHKIAWVDIVGKKYDINDKWRPEATFLTEKGISILMKATYKSAADKFYCWLYTDVLPDIKERLEHCHEYRLYKKFEGLQKQIDALKSEIKTIKNFNKSDKPDESEELSPFQKLLRDFKESNYDNYDNVSNVSDECDESDKPNRFYKPDIFDNMSDNMFDNMFDESNMSTESKIILD</sequence>
<dbReference type="Pfam" id="PF02498">
    <property type="entry name" value="Bro-N"/>
    <property type="match status" value="1"/>
</dbReference>
<reference evidence="2 3" key="1">
    <citation type="submission" date="2015-04" db="EMBL/GenBank/DDBJ databases">
        <title>Diachasmimorpha longicaudata entomopoxvirus genome.</title>
        <authorList>
            <person name="Coffman K.A."/>
            <person name="Burke G.R."/>
        </authorList>
    </citation>
    <scope>NUCLEOTIDE SEQUENCE [LARGE SCALE GENOMIC DNA]</scope>
</reference>
<evidence type="ECO:0000259" key="1">
    <source>
        <dbReference type="PROSITE" id="PS51750"/>
    </source>
</evidence>
<evidence type="ECO:0000313" key="2">
    <source>
        <dbReference type="EMBL" id="AKS26396.1"/>
    </source>
</evidence>